<dbReference type="InterPro" id="IPR004143">
    <property type="entry name" value="BPL_LPL_catalytic"/>
</dbReference>
<dbReference type="GO" id="GO:0004077">
    <property type="term" value="F:biotin--[biotin carboxyl-carrier protein] ligase activity"/>
    <property type="evidence" value="ECO:0007669"/>
    <property type="project" value="InterPro"/>
</dbReference>
<protein>
    <submittedName>
        <fullName evidence="3">Bifunctional ligase/repressor BirA</fullName>
    </submittedName>
</protein>
<evidence type="ECO:0000256" key="1">
    <source>
        <dbReference type="ARBA" id="ARBA00022598"/>
    </source>
</evidence>
<dbReference type="RefSeq" id="WP_286135948.1">
    <property type="nucleotide sequence ID" value="NZ_BRPL01000002.1"/>
</dbReference>
<reference evidence="3" key="1">
    <citation type="submission" date="2022-07" db="EMBL/GenBank/DDBJ databases">
        <authorList>
            <person name="Kouya T."/>
            <person name="Ishiyama Y."/>
        </authorList>
    </citation>
    <scope>NUCLEOTIDE SEQUENCE</scope>
    <source>
        <strain evidence="3">WR16-4</strain>
    </source>
</reference>
<gene>
    <name evidence="3" type="primary">birA1</name>
    <name evidence="3" type="ORF">WR164_04610</name>
</gene>
<dbReference type="GO" id="GO:0005737">
    <property type="term" value="C:cytoplasm"/>
    <property type="evidence" value="ECO:0007669"/>
    <property type="project" value="TreeGrafter"/>
</dbReference>
<dbReference type="PANTHER" id="PTHR12835:SF5">
    <property type="entry name" value="BIOTIN--PROTEIN LIGASE"/>
    <property type="match status" value="1"/>
</dbReference>
<dbReference type="CDD" id="cd16442">
    <property type="entry name" value="BPL"/>
    <property type="match status" value="1"/>
</dbReference>
<evidence type="ECO:0000259" key="2">
    <source>
        <dbReference type="Pfam" id="PF03099"/>
    </source>
</evidence>
<reference evidence="3" key="2">
    <citation type="journal article" date="2023" name="PLoS ONE">
        <title>Philodulcilactobacillus myokoensis gen. nov., sp. nov., a fructophilic, acidophilic, and agar-phobic lactic acid bacterium isolated from fermented vegetable extracts.</title>
        <authorList>
            <person name="Kouya T."/>
            <person name="Ishiyama Y."/>
            <person name="Ohashi S."/>
            <person name="Kumakubo R."/>
            <person name="Yamazaki T."/>
            <person name="Otaki T."/>
        </authorList>
    </citation>
    <scope>NUCLEOTIDE SEQUENCE</scope>
    <source>
        <strain evidence="3">WR16-4</strain>
    </source>
</reference>
<name>A0A9W6B0B1_9LACO</name>
<dbReference type="EMBL" id="BRPL01000002">
    <property type="protein sequence ID" value="GLB46482.1"/>
    <property type="molecule type" value="Genomic_DNA"/>
</dbReference>
<comment type="caution">
    <text evidence="3">The sequence shown here is derived from an EMBL/GenBank/DDBJ whole genome shotgun (WGS) entry which is preliminary data.</text>
</comment>
<sequence>MANDDLDASSIKQNLKIAKDLKIKIFDAIDSTNNECKRKHLIEPHLVVADHQTNGRGQFAHHFYSPKSTGIYMTIVVPAQKRFIINPGELTAGVGNSVVQAIFNLTNKKLQLKWINDIYQNHKKCGGILVETNMNDHNQIQSFIVGIGLNLYPSQFPSQIKQRAGAIFEHRIYSRNRLIASICDCFYHMYHRQSQDLILKTYQSNMLWMNQHVTLNDNGYQLVGTIVDINSNFQLVLKDLDGRIHNLKSNLTHQMKPTN</sequence>
<proteinExistence type="predicted"/>
<evidence type="ECO:0000313" key="4">
    <source>
        <dbReference type="Proteomes" id="UP001144204"/>
    </source>
</evidence>
<keyword evidence="1 3" id="KW-0436">Ligase</keyword>
<accession>A0A9W6B0B1</accession>
<dbReference type="Pfam" id="PF03099">
    <property type="entry name" value="BPL_LplA_LipB"/>
    <property type="match status" value="1"/>
</dbReference>
<dbReference type="SUPFAM" id="SSF55681">
    <property type="entry name" value="Class II aaRS and biotin synthetases"/>
    <property type="match status" value="1"/>
</dbReference>
<dbReference type="NCBIfam" id="TIGR00121">
    <property type="entry name" value="birA_ligase"/>
    <property type="match status" value="1"/>
</dbReference>
<dbReference type="AlphaFoldDB" id="A0A9W6B0B1"/>
<dbReference type="GO" id="GO:0016740">
    <property type="term" value="F:transferase activity"/>
    <property type="evidence" value="ECO:0007669"/>
    <property type="project" value="UniProtKB-ARBA"/>
</dbReference>
<dbReference type="Proteomes" id="UP001144204">
    <property type="component" value="Unassembled WGS sequence"/>
</dbReference>
<organism evidence="3 4">
    <name type="scientific">Philodulcilactobacillus myokoensis</name>
    <dbReference type="NCBI Taxonomy" id="2929573"/>
    <lineage>
        <taxon>Bacteria</taxon>
        <taxon>Bacillati</taxon>
        <taxon>Bacillota</taxon>
        <taxon>Bacilli</taxon>
        <taxon>Lactobacillales</taxon>
        <taxon>Lactobacillaceae</taxon>
        <taxon>Philodulcilactobacillus</taxon>
    </lineage>
</organism>
<dbReference type="PANTHER" id="PTHR12835">
    <property type="entry name" value="BIOTIN PROTEIN LIGASE"/>
    <property type="match status" value="1"/>
</dbReference>
<dbReference type="Gene3D" id="3.30.930.10">
    <property type="entry name" value="Bira Bifunctional Protein, Domain 2"/>
    <property type="match status" value="1"/>
</dbReference>
<dbReference type="InterPro" id="IPR045864">
    <property type="entry name" value="aa-tRNA-synth_II/BPL/LPL"/>
</dbReference>
<dbReference type="InterPro" id="IPR004408">
    <property type="entry name" value="Biotin_CoA_COase_ligase"/>
</dbReference>
<dbReference type="GO" id="GO:0009249">
    <property type="term" value="P:protein lipoylation"/>
    <property type="evidence" value="ECO:0007669"/>
    <property type="project" value="UniProtKB-ARBA"/>
</dbReference>
<keyword evidence="4" id="KW-1185">Reference proteome</keyword>
<feature type="domain" description="BPL/LPL catalytic" evidence="2">
    <location>
        <begin position="28"/>
        <end position="150"/>
    </location>
</feature>
<evidence type="ECO:0000313" key="3">
    <source>
        <dbReference type="EMBL" id="GLB46482.1"/>
    </source>
</evidence>